<dbReference type="EMBL" id="CP002160">
    <property type="protein sequence ID" value="ADL52271.1"/>
    <property type="molecule type" value="Genomic_DNA"/>
</dbReference>
<dbReference type="STRING" id="573061.Clocel_2559"/>
<evidence type="ECO:0000313" key="1">
    <source>
        <dbReference type="EMBL" id="ADL52271.1"/>
    </source>
</evidence>
<protein>
    <recommendedName>
        <fullName evidence="3">Stage III sporulation protein AH</fullName>
    </recommendedName>
</protein>
<dbReference type="AlphaFoldDB" id="D9SQR5"/>
<reference evidence="1 2" key="1">
    <citation type="submission" date="2010-08" db="EMBL/GenBank/DDBJ databases">
        <title>Complete sequence of Clostridium cellulovorans 743B.</title>
        <authorList>
            <consortium name="US DOE Joint Genome Institute"/>
            <person name="Lucas S."/>
            <person name="Copeland A."/>
            <person name="Lapidus A."/>
            <person name="Cheng J.-F."/>
            <person name="Bruce D."/>
            <person name="Goodwin L."/>
            <person name="Pitluck S."/>
            <person name="Chertkov O."/>
            <person name="Detter J.C."/>
            <person name="Han C."/>
            <person name="Tapia R."/>
            <person name="Land M."/>
            <person name="Hauser L."/>
            <person name="Chang Y.-J."/>
            <person name="Jeffries C."/>
            <person name="Kyrpides N."/>
            <person name="Ivanova N."/>
            <person name="Mikhailova N."/>
            <person name="Hemme C.L."/>
            <person name="Woyke T."/>
        </authorList>
    </citation>
    <scope>NUCLEOTIDE SEQUENCE [LARGE SCALE GENOMIC DNA]</scope>
    <source>
        <strain evidence="2">ATCC 35296 / DSM 3052 / OCM 3 / 743B</strain>
    </source>
</reference>
<dbReference type="eggNOG" id="COG4886">
    <property type="taxonomic scope" value="Bacteria"/>
</dbReference>
<dbReference type="HOGENOM" id="CLU_147237_0_0_9"/>
<evidence type="ECO:0008006" key="3">
    <source>
        <dbReference type="Google" id="ProtNLM"/>
    </source>
</evidence>
<keyword evidence="2" id="KW-1185">Reference proteome</keyword>
<proteinExistence type="predicted"/>
<gene>
    <name evidence="1" type="ordered locus">Clocel_2559</name>
</gene>
<sequence length="148" mass="17298">MFIRTNPKGEVYRDLIDLAFEICDTFILVVRNDISTTENVDYVLEKLNPSLKEVKKQFQWASIIVCSDISASVYYYHTDDNAKKILKESANSLHQWVQPNLPEDLSFIKNNELWLSNTAHEYESYILTDDSEEILKIWNIKGLDIQFS</sequence>
<name>D9SQR5_CLOC7</name>
<dbReference type="KEGG" id="ccb:Clocel_2559"/>
<evidence type="ECO:0000313" key="2">
    <source>
        <dbReference type="Proteomes" id="UP000002730"/>
    </source>
</evidence>
<accession>D9SQR5</accession>
<dbReference type="RefSeq" id="WP_010075531.1">
    <property type="nucleotide sequence ID" value="NC_014393.1"/>
</dbReference>
<dbReference type="OrthoDB" id="268235at2"/>
<organism evidence="1 2">
    <name type="scientific">Clostridium cellulovorans (strain ATCC 35296 / DSM 3052 / OCM 3 / 743B)</name>
    <dbReference type="NCBI Taxonomy" id="573061"/>
    <lineage>
        <taxon>Bacteria</taxon>
        <taxon>Bacillati</taxon>
        <taxon>Bacillota</taxon>
        <taxon>Clostridia</taxon>
        <taxon>Eubacteriales</taxon>
        <taxon>Clostridiaceae</taxon>
        <taxon>Clostridium</taxon>
    </lineage>
</organism>
<dbReference type="Proteomes" id="UP000002730">
    <property type="component" value="Chromosome"/>
</dbReference>